<organism evidence="10 11">
    <name type="scientific">Pleurodeles waltl</name>
    <name type="common">Iberian ribbed newt</name>
    <dbReference type="NCBI Taxonomy" id="8319"/>
    <lineage>
        <taxon>Eukaryota</taxon>
        <taxon>Metazoa</taxon>
        <taxon>Chordata</taxon>
        <taxon>Craniata</taxon>
        <taxon>Vertebrata</taxon>
        <taxon>Euteleostomi</taxon>
        <taxon>Amphibia</taxon>
        <taxon>Batrachia</taxon>
        <taxon>Caudata</taxon>
        <taxon>Salamandroidea</taxon>
        <taxon>Salamandridae</taxon>
        <taxon>Pleurodelinae</taxon>
        <taxon>Pleurodeles</taxon>
    </lineage>
</organism>
<evidence type="ECO:0000256" key="4">
    <source>
        <dbReference type="ARBA" id="ARBA00023123"/>
    </source>
</evidence>
<feature type="compositionally biased region" description="Basic and acidic residues" evidence="8">
    <location>
        <begin position="247"/>
        <end position="259"/>
    </location>
</feature>
<feature type="compositionally biased region" description="Low complexity" evidence="8">
    <location>
        <begin position="2274"/>
        <end position="2283"/>
    </location>
</feature>
<feature type="compositionally biased region" description="Basic and acidic residues" evidence="8">
    <location>
        <begin position="191"/>
        <end position="231"/>
    </location>
</feature>
<dbReference type="PANTHER" id="PTHR45615:SF8">
    <property type="entry name" value="UNCONVENTIONAL MYOSIN-XVIIIB"/>
    <property type="match status" value="1"/>
</dbReference>
<dbReference type="Proteomes" id="UP001066276">
    <property type="component" value="Chromosome 11"/>
</dbReference>
<feature type="compositionally biased region" description="Basic and acidic residues" evidence="8">
    <location>
        <begin position="32"/>
        <end position="52"/>
    </location>
</feature>
<feature type="compositionally biased region" description="Basic and acidic residues" evidence="8">
    <location>
        <begin position="1"/>
        <end position="11"/>
    </location>
</feature>
<evidence type="ECO:0000256" key="6">
    <source>
        <dbReference type="PROSITE-ProRule" id="PRU00782"/>
    </source>
</evidence>
<feature type="compositionally biased region" description="Basic and acidic residues" evidence="8">
    <location>
        <begin position="2000"/>
        <end position="2020"/>
    </location>
</feature>
<feature type="region of interest" description="Disordered" evidence="8">
    <location>
        <begin position="2299"/>
        <end position="2318"/>
    </location>
</feature>
<dbReference type="InterPro" id="IPR001609">
    <property type="entry name" value="Myosin_head_motor_dom-like"/>
</dbReference>
<dbReference type="PROSITE" id="PS50096">
    <property type="entry name" value="IQ"/>
    <property type="match status" value="1"/>
</dbReference>
<feature type="compositionally biased region" description="Basic and acidic residues" evidence="8">
    <location>
        <begin position="2345"/>
        <end position="2355"/>
    </location>
</feature>
<dbReference type="PROSITE" id="PS51456">
    <property type="entry name" value="MYOSIN_MOTOR"/>
    <property type="match status" value="1"/>
</dbReference>
<protein>
    <recommendedName>
        <fullName evidence="9">Myosin motor domain-containing protein</fullName>
    </recommendedName>
</protein>
<dbReference type="SMART" id="SM00242">
    <property type="entry name" value="MYSc"/>
    <property type="match status" value="1"/>
</dbReference>
<dbReference type="Gene3D" id="3.40.850.10">
    <property type="entry name" value="Kinesin motor domain"/>
    <property type="match status" value="1"/>
</dbReference>
<feature type="region of interest" description="Disordered" evidence="8">
    <location>
        <begin position="1960"/>
        <end position="2044"/>
    </location>
</feature>
<feature type="compositionally biased region" description="Low complexity" evidence="8">
    <location>
        <begin position="2302"/>
        <end position="2316"/>
    </location>
</feature>
<evidence type="ECO:0000256" key="7">
    <source>
        <dbReference type="SAM" id="Coils"/>
    </source>
</evidence>
<evidence type="ECO:0000313" key="10">
    <source>
        <dbReference type="EMBL" id="KAJ1092789.1"/>
    </source>
</evidence>
<feature type="domain" description="Myosin motor" evidence="9">
    <location>
        <begin position="393"/>
        <end position="1151"/>
    </location>
</feature>
<dbReference type="Gene3D" id="6.20.240.20">
    <property type="match status" value="1"/>
</dbReference>
<dbReference type="EMBL" id="JANPWB010000015">
    <property type="protein sequence ID" value="KAJ1092789.1"/>
    <property type="molecule type" value="Genomic_DNA"/>
</dbReference>
<dbReference type="Gene3D" id="1.10.10.820">
    <property type="match status" value="1"/>
</dbReference>
<feature type="compositionally biased region" description="Basic and acidic residues" evidence="8">
    <location>
        <begin position="2027"/>
        <end position="2044"/>
    </location>
</feature>
<dbReference type="InterPro" id="IPR036064">
    <property type="entry name" value="MYSc_Myo18"/>
</dbReference>
<feature type="compositionally biased region" description="Basic and acidic residues" evidence="8">
    <location>
        <begin position="1981"/>
        <end position="1990"/>
    </location>
</feature>
<dbReference type="GO" id="GO:0016461">
    <property type="term" value="C:unconventional myosin complex"/>
    <property type="evidence" value="ECO:0007669"/>
    <property type="project" value="TreeGrafter"/>
</dbReference>
<comment type="similarity">
    <text evidence="6">Belongs to the TRAFAC class myosin-kinesin ATPase superfamily. Myosin family.</text>
</comment>
<name>A0AAV7LQD0_PLEWA</name>
<proteinExistence type="inferred from homology"/>
<dbReference type="GO" id="GO:0031032">
    <property type="term" value="P:actomyosin structure organization"/>
    <property type="evidence" value="ECO:0007669"/>
    <property type="project" value="TreeGrafter"/>
</dbReference>
<keyword evidence="1 6" id="KW-0547">Nucleotide-binding</keyword>
<dbReference type="Gene3D" id="4.10.270.10">
    <property type="entry name" value="Myosin, subunit A"/>
    <property type="match status" value="1"/>
</dbReference>
<feature type="region of interest" description="Disordered" evidence="8">
    <location>
        <begin position="152"/>
        <end position="286"/>
    </location>
</feature>
<comment type="caution">
    <text evidence="6">Lacks conserved residue(s) required for the propagation of feature annotation.</text>
</comment>
<dbReference type="Pfam" id="PF24556">
    <property type="entry name" value="SH3_Myosin-XVIIIa"/>
    <property type="match status" value="1"/>
</dbReference>
<evidence type="ECO:0000256" key="8">
    <source>
        <dbReference type="SAM" id="MobiDB-lite"/>
    </source>
</evidence>
<accession>A0AAV7LQD0</accession>
<dbReference type="GO" id="GO:0003774">
    <property type="term" value="F:cytoskeletal motor activity"/>
    <property type="evidence" value="ECO:0007669"/>
    <property type="project" value="UniProtKB-UniRule"/>
</dbReference>
<feature type="binding site" evidence="6">
    <location>
        <begin position="482"/>
        <end position="489"/>
    </location>
    <ligand>
        <name>ATP</name>
        <dbReference type="ChEBI" id="CHEBI:30616"/>
    </ligand>
</feature>
<keyword evidence="5 6" id="KW-0505">Motor protein</keyword>
<feature type="coiled-coil region" evidence="7">
    <location>
        <begin position="1839"/>
        <end position="1908"/>
    </location>
</feature>
<dbReference type="Gene3D" id="1.20.58.530">
    <property type="match status" value="1"/>
</dbReference>
<dbReference type="CDD" id="cd01386">
    <property type="entry name" value="MYSc_Myo18"/>
    <property type="match status" value="1"/>
</dbReference>
<dbReference type="GO" id="GO:0005524">
    <property type="term" value="F:ATP binding"/>
    <property type="evidence" value="ECO:0007669"/>
    <property type="project" value="UniProtKB-UniRule"/>
</dbReference>
<reference evidence="10" key="1">
    <citation type="journal article" date="2022" name="bioRxiv">
        <title>Sequencing and chromosome-scale assembly of the giantPleurodeles waltlgenome.</title>
        <authorList>
            <person name="Brown T."/>
            <person name="Elewa A."/>
            <person name="Iarovenko S."/>
            <person name="Subramanian E."/>
            <person name="Araus A.J."/>
            <person name="Petzold A."/>
            <person name="Susuki M."/>
            <person name="Suzuki K.-i.T."/>
            <person name="Hayashi T."/>
            <person name="Toyoda A."/>
            <person name="Oliveira C."/>
            <person name="Osipova E."/>
            <person name="Leigh N.D."/>
            <person name="Simon A."/>
            <person name="Yun M.H."/>
        </authorList>
    </citation>
    <scope>NUCLEOTIDE SEQUENCE</scope>
    <source>
        <strain evidence="10">20211129_DDA</strain>
        <tissue evidence="10">Liver</tissue>
    </source>
</reference>
<sequence>MQLMIREEDKTPTPSSPPPFYSVIPGGFIKQLVRETEKESKEKKEKLPKDEAQVNQDTTPDVLKSPGKLSNNLVQQFLLKDENILFIEQEMEGEKAESLANCLNGDKHQEQVSEKLPTKNTLTLKVQKGTLKKHASTVPKPALQTVKLAKTKHVEDHENCNSLPFAENTSKEHKEEENIVVDRAGKVKQQNKNEETSKEAEGTKTDEKENTSKKNNNKDKIEEGNILKSERFASTGESNDYTEETVDEKHDLEKLEKTTLCRSNDNNSEKGEGISQWQENKNNEETFRDVGDMKTDQADEMENNKECLSVKEERKEHTAKTTDSEKMPEDVWYETEQVWFVHKDGFSLATEMKPDVGTPELPEGRVRIRIDADNTIMEVDEENIHRTNPSKFDHAEDLSTLISLNESSVINTLRHRYQSQLNHTYAGPHLVVIKPSTPIPNYSAKVFKGKKDSMPPHICAVAQKAYWNMLMQRQDQTIVPLGRSGAGKTTCCQNALEYLVGAAGSVDARVTVEKIQAMFTVLKAFGTVSTSQGSNSTRFSMVTSLDFNSVGRVTAAHLQTMLLERFRVTQQPEGESNFHVFAYMLAGVDMDLRTELYLNQMAESNSFGIMPYIKPEEKQKASVSFIQLQAAMETLGFAVSEQKAIWHVLAGIYHLGAAGACRVGRKQFMKFDWATNAANVLGCDCEELSTAVFKHHLKQIIEQVTSGVKRLSQDDERNAGPKMSGVECVEGMAVGLYEELFAVIVSLINRSFSSSHLSLASIMVMDVPGFQNPRHQKKERAATFEELCHNYGHERLQSLFYKRTFVTEMERYHEENVVVAFDLPELSTDETVNVVDQMSSQLNVQPNGQSEEPRGLLWILDEEVLIQGSNNNAVLDRLCSYFEKKDFDKEDEGPIRKCEQPLQCEIFHQMGKDPVRYDFTNWINRAKLNLSAQNAIQILQGSRMDNVKNLFLTRSKFPLICRSVAGLEGNSQQALQRIGCVRKTFTSSFAAVNRRSVCAQIKLQMDALTNLIKRSQIHFVHCLVPSSGTEGCEWNISHPCRPGAEIETLKAAIDVPTLRVQLFGVQLLDALRLYRLGYSHRMGIVEFRRRFQVLALPAMKKYTSAYDATDENKAIAELFQLLDLEKKSVVVGRSQVFMKSGVLARLEKQRDKMISQKLILFQSICKGFLCRQKFKHLKIQRVALHCIQKNLAKFQDIKHWPWWLLLCRIRPSLFVQVNEDTFREKEEEMLALKRKLEKSEKSRNEHRQNADQLESKIIDLMTELSDERFKGDVACQVLEGERAERLRATREIKELQSKYDQLQKNLDVVTKQLEDSQQQIHLQELGMGTSGTADEWQMRFDCAQTEIQFLRKRLTQFEERLESELNYRRELDEKLSKVQSAYEEAKRTAQHSKRKCKHLTSDLEDTRVLMESQQIRNHELEKKQRKFDVQLAQALGEAAFEKGLREKVTQENTTCRWELGKLQHTLEQKEKETEKLNKRIEILVTQVDELSSSDSLDENAVASLRKRVWELEASASEQNQQLTEQANAIQQLEQMRLRFEMEIERMKQIQQKELEDKDEELEDVRQSCQRRLRQLEMQLEQEFEEKQMVLHEKQDLEGLIGTLCDQIGHRDFDVEKRLRRDLKRTHALLADLQLLLATMDSSSQPHNKAELEKVQAQLEESEVRYAESLKSQKILSMDLENLHVELENICRNKNMVEEQLYQTQREKADLLKRTDEDQEDLNELMKKHKALIAQSASDINQIRELQTQLEECQKEKQNLQEKLQAAQSKIDYLEHAMVDRSIVSKQESVICDLENKMEFQRAQIKRFEILILRLRDNVMKMGEELEKAAESEAREKENAKYYQMRMEEMKNDMNELFQREMEACRRSVELETQLEELSAVRETLQADLETSIRRIADLQAALEEVQSSDDSDTESIQTAVGSYCSKRDSDCYSSIASSISLEPVGSVKSWAGSSVGWASQSGSSVSRMSKGDAGSQNSLRLNKDVPDRELTTPYSPVNSRMRDYGARIAKEDSDTQKKTALETIEEVDFKDSSSGKKRSSSVEEKCPNSSFALSEFVEELRRKRANEKEQSTLGMEDACPLPIYQTTGASSLRRCRAFDYDEEDFTLSTKSISESGACSASGGLTRSSSLRCIPSDPTLSPAVRRIARFGSCESLLQSQNGLKQSSFKQGDEVATSVMKPRRRCLETPLEEGAETDLGKEPLVFQNKQFSSFVAVDDNKNPLKWKASNTNFGRSGDDFEDILPAVRKTDAHNSLARSKKDSQKPLSVHFGDLPSSNNLSSSLSTKMDLRKSPSSIEDLANLSDSSSSSGSITSFKSADSIKTRPRFQRLEGEGCAGKASPSGDATESKRSEAEGREDSVNSIMLKYLRKKEEEQGSLIYFYNFRCIHFKRHHYYVGKNVYKTSTQL</sequence>
<feature type="region of interest" description="Disordered" evidence="8">
    <location>
        <begin position="2250"/>
        <end position="2285"/>
    </location>
</feature>
<feature type="coiled-coil region" evidence="7">
    <location>
        <begin position="1222"/>
        <end position="1423"/>
    </location>
</feature>
<evidence type="ECO:0000259" key="9">
    <source>
        <dbReference type="PROSITE" id="PS51456"/>
    </source>
</evidence>
<evidence type="ECO:0000313" key="11">
    <source>
        <dbReference type="Proteomes" id="UP001066276"/>
    </source>
</evidence>
<dbReference type="Pfam" id="PF00063">
    <property type="entry name" value="Myosin_head"/>
    <property type="match status" value="1"/>
</dbReference>
<feature type="coiled-coil region" evidence="7">
    <location>
        <begin position="1651"/>
        <end position="1776"/>
    </location>
</feature>
<dbReference type="GO" id="GO:0016460">
    <property type="term" value="C:myosin II complex"/>
    <property type="evidence" value="ECO:0007669"/>
    <property type="project" value="TreeGrafter"/>
</dbReference>
<keyword evidence="2 6" id="KW-0067">ATP-binding</keyword>
<evidence type="ECO:0000256" key="1">
    <source>
        <dbReference type="ARBA" id="ARBA00022741"/>
    </source>
</evidence>
<comment type="caution">
    <text evidence="10">The sequence shown here is derived from an EMBL/GenBank/DDBJ whole genome shotgun (WGS) entry which is preliminary data.</text>
</comment>
<evidence type="ECO:0000256" key="5">
    <source>
        <dbReference type="ARBA" id="ARBA00023175"/>
    </source>
</evidence>
<dbReference type="PANTHER" id="PTHR45615">
    <property type="entry name" value="MYOSIN HEAVY CHAIN, NON-MUSCLE"/>
    <property type="match status" value="1"/>
</dbReference>
<evidence type="ECO:0000256" key="2">
    <source>
        <dbReference type="ARBA" id="ARBA00022840"/>
    </source>
</evidence>
<dbReference type="GO" id="GO:0032982">
    <property type="term" value="C:myosin filament"/>
    <property type="evidence" value="ECO:0007669"/>
    <property type="project" value="TreeGrafter"/>
</dbReference>
<evidence type="ECO:0000256" key="3">
    <source>
        <dbReference type="ARBA" id="ARBA00023054"/>
    </source>
</evidence>
<dbReference type="FunFam" id="1.20.58.530:FF:000011">
    <property type="entry name" value="unconventional myosin-XVIIIa isoform X2"/>
    <property type="match status" value="1"/>
</dbReference>
<dbReference type="InterPro" id="IPR036961">
    <property type="entry name" value="Kinesin_motor_dom_sf"/>
</dbReference>
<feature type="region of interest" description="Disordered" evidence="8">
    <location>
        <begin position="1"/>
        <end position="67"/>
    </location>
</feature>
<feature type="region of interest" description="Disordered" evidence="8">
    <location>
        <begin position="2325"/>
        <end position="2355"/>
    </location>
</feature>
<feature type="coiled-coil region" evidence="7">
    <location>
        <begin position="1459"/>
        <end position="1592"/>
    </location>
</feature>
<keyword evidence="11" id="KW-1185">Reference proteome</keyword>
<dbReference type="InterPro" id="IPR027417">
    <property type="entry name" value="P-loop_NTPase"/>
</dbReference>
<dbReference type="SUPFAM" id="SSF52540">
    <property type="entry name" value="P-loop containing nucleoside triphosphate hydrolases"/>
    <property type="match status" value="1"/>
</dbReference>
<dbReference type="GO" id="GO:0005737">
    <property type="term" value="C:cytoplasm"/>
    <property type="evidence" value="ECO:0007669"/>
    <property type="project" value="TreeGrafter"/>
</dbReference>
<keyword evidence="3 7" id="KW-0175">Coiled coil</keyword>
<dbReference type="Gene3D" id="1.20.120.720">
    <property type="entry name" value="Myosin VI head, motor domain, U50 subdomain"/>
    <property type="match status" value="1"/>
</dbReference>
<gene>
    <name evidence="10" type="ORF">NDU88_005899</name>
</gene>
<dbReference type="PRINTS" id="PR00193">
    <property type="entry name" value="MYOSINHEAVY"/>
</dbReference>
<dbReference type="GO" id="GO:0051015">
    <property type="term" value="F:actin filament binding"/>
    <property type="evidence" value="ECO:0007669"/>
    <property type="project" value="TreeGrafter"/>
</dbReference>
<dbReference type="InterPro" id="IPR057772">
    <property type="entry name" value="SH3_Myo18a"/>
</dbReference>
<keyword evidence="4 6" id="KW-0518">Myosin</keyword>
<keyword evidence="6" id="KW-0009">Actin-binding</keyword>